<dbReference type="InterPro" id="IPR004808">
    <property type="entry name" value="AP_endonuc_1"/>
</dbReference>
<comment type="similarity">
    <text evidence="1">Belongs to the DNA repair enzymes AP/ExoA family.</text>
</comment>
<dbReference type="GO" id="GO:0003906">
    <property type="term" value="F:DNA-(apurinic or apyrimidinic site) endonuclease activity"/>
    <property type="evidence" value="ECO:0007669"/>
    <property type="project" value="TreeGrafter"/>
</dbReference>
<dbReference type="GO" id="GO:0005634">
    <property type="term" value="C:nucleus"/>
    <property type="evidence" value="ECO:0007669"/>
    <property type="project" value="TreeGrafter"/>
</dbReference>
<feature type="site" description="Transition state stabilizer" evidence="7">
    <location>
        <position position="277"/>
    </location>
</feature>
<keyword evidence="6" id="KW-0464">Manganese</keyword>
<dbReference type="Pfam" id="PF03372">
    <property type="entry name" value="Exo_endo_phos"/>
    <property type="match status" value="1"/>
</dbReference>
<feature type="active site" description="Proton donor/acceptor" evidence="5">
    <location>
        <position position="275"/>
    </location>
</feature>
<feature type="site" description="Interaction with DNA substrate" evidence="7">
    <location>
        <position position="378"/>
    </location>
</feature>
<feature type="binding site" evidence="6">
    <location>
        <position position="130"/>
    </location>
    <ligand>
        <name>Mg(2+)</name>
        <dbReference type="ChEBI" id="CHEBI:18420"/>
        <label>1</label>
    </ligand>
</feature>
<dbReference type="InterPro" id="IPR005135">
    <property type="entry name" value="Endo/exonuclease/phosphatase"/>
</dbReference>
<feature type="site" description="Important for catalytic activity" evidence="7">
    <location>
        <position position="347"/>
    </location>
</feature>
<dbReference type="Proteomes" id="UP000664132">
    <property type="component" value="Unassembled WGS sequence"/>
</dbReference>
<evidence type="ECO:0000256" key="2">
    <source>
        <dbReference type="ARBA" id="ARBA00022723"/>
    </source>
</evidence>
<keyword evidence="2 6" id="KW-0479">Metal-binding</keyword>
<name>A0A8H7T3Q2_9HELO</name>
<sequence length="393" mass="44028">MSNAINSDSKSAMNDNKRRKRARDKSISPPPLRRKLNQAPDPATSSAPSKTQSSIPTPPKRNLHIISWNVNGISHLLPAKQKSITSFFAPPSPQAHQSDADSDLDTSASKSPLRTFLKRHDFPALLCLQEVKIAPKDETTRKAVEKAANAGEGPNYKAYFELPRDKYNARGWGGKVYGVCTLVRYDLESLSRGDVKTQGVDWDQEGRVLSTEFEGWKLVVINGYWPNGTMNPWKDSETGVVKGTRHDMKRNFHSLMLEEVKGYERMGRDVVLVGDMNVARSSIDGYPGIRLGAEHVHNRRDFHEKFFERGDGMRGVDTWREIHKEKKGYSYHGERAEEWGTSCDRVDLGIVSSGLVKRGGLVGAEIWESVLERGESDHVPIGVVLDMEVKSSR</sequence>
<comment type="caution">
    <text evidence="10">The sequence shown here is derived from an EMBL/GenBank/DDBJ whole genome shotgun (WGS) entry which is preliminary data.</text>
</comment>
<keyword evidence="11" id="KW-1185">Reference proteome</keyword>
<feature type="binding site" evidence="6">
    <location>
        <position position="378"/>
    </location>
    <ligand>
        <name>Mg(2+)</name>
        <dbReference type="ChEBI" id="CHEBI:18420"/>
        <label>1</label>
    </ligand>
</feature>
<evidence type="ECO:0000256" key="6">
    <source>
        <dbReference type="PIRSR" id="PIRSR604808-2"/>
    </source>
</evidence>
<feature type="compositionally biased region" description="Polar residues" evidence="8">
    <location>
        <begin position="1"/>
        <end position="13"/>
    </location>
</feature>
<dbReference type="PANTHER" id="PTHR22748:SF14">
    <property type="entry name" value="ENDONUCLEASE_EXONUCLEASE_PHOSPHATASE DOMAIN-CONTAINING PROTEIN"/>
    <property type="match status" value="1"/>
</dbReference>
<evidence type="ECO:0000256" key="5">
    <source>
        <dbReference type="PIRSR" id="PIRSR604808-1"/>
    </source>
</evidence>
<feature type="active site" evidence="5">
    <location>
        <position position="224"/>
    </location>
</feature>
<keyword evidence="3" id="KW-0378">Hydrolase</keyword>
<dbReference type="Gene3D" id="3.60.10.10">
    <property type="entry name" value="Endonuclease/exonuclease/phosphatase"/>
    <property type="match status" value="1"/>
</dbReference>
<proteinExistence type="inferred from homology"/>
<gene>
    <name evidence="10" type="ORF">IFR04_015190</name>
</gene>
<evidence type="ECO:0000256" key="1">
    <source>
        <dbReference type="ARBA" id="ARBA00007092"/>
    </source>
</evidence>
<dbReference type="AlphaFoldDB" id="A0A8H7T3Q2"/>
<feature type="region of interest" description="Disordered" evidence="8">
    <location>
        <begin position="1"/>
        <end position="60"/>
    </location>
</feature>
<dbReference type="InterPro" id="IPR036691">
    <property type="entry name" value="Endo/exonu/phosph_ase_sf"/>
</dbReference>
<evidence type="ECO:0000313" key="10">
    <source>
        <dbReference type="EMBL" id="KAG4411666.1"/>
    </source>
</evidence>
<dbReference type="SUPFAM" id="SSF56219">
    <property type="entry name" value="DNase I-like"/>
    <property type="match status" value="1"/>
</dbReference>
<feature type="region of interest" description="Disordered" evidence="8">
    <location>
        <begin position="87"/>
        <end position="108"/>
    </location>
</feature>
<evidence type="ECO:0000256" key="7">
    <source>
        <dbReference type="PIRSR" id="PIRSR604808-3"/>
    </source>
</evidence>
<dbReference type="GO" id="GO:0006284">
    <property type="term" value="P:base-excision repair"/>
    <property type="evidence" value="ECO:0007669"/>
    <property type="project" value="TreeGrafter"/>
</dbReference>
<evidence type="ECO:0000259" key="9">
    <source>
        <dbReference type="Pfam" id="PF03372"/>
    </source>
</evidence>
<feature type="compositionally biased region" description="Polar residues" evidence="8">
    <location>
        <begin position="43"/>
        <end position="55"/>
    </location>
</feature>
<feature type="domain" description="Endonuclease/exonuclease/phosphatase" evidence="9">
    <location>
        <begin position="66"/>
        <end position="305"/>
    </location>
</feature>
<feature type="binding site" evidence="6">
    <location>
        <position position="377"/>
    </location>
    <ligand>
        <name>Mg(2+)</name>
        <dbReference type="ChEBI" id="CHEBI:18420"/>
        <label>1</label>
    </ligand>
</feature>
<feature type="active site" description="Proton acceptor" evidence="5">
    <location>
        <position position="378"/>
    </location>
</feature>
<evidence type="ECO:0000313" key="11">
    <source>
        <dbReference type="Proteomes" id="UP000664132"/>
    </source>
</evidence>
<dbReference type="GO" id="GO:0008311">
    <property type="term" value="F:double-stranded DNA 3'-5' DNA exonuclease activity"/>
    <property type="evidence" value="ECO:0007669"/>
    <property type="project" value="TreeGrafter"/>
</dbReference>
<feature type="binding site" evidence="6">
    <location>
        <position position="69"/>
    </location>
    <ligand>
        <name>Mg(2+)</name>
        <dbReference type="ChEBI" id="CHEBI:18420"/>
        <label>1</label>
    </ligand>
</feature>
<dbReference type="GO" id="GO:0008081">
    <property type="term" value="F:phosphoric diester hydrolase activity"/>
    <property type="evidence" value="ECO:0007669"/>
    <property type="project" value="TreeGrafter"/>
</dbReference>
<protein>
    <recommendedName>
        <fullName evidence="9">Endonuclease/exonuclease/phosphatase domain-containing protein</fullName>
    </recommendedName>
</protein>
<dbReference type="EMBL" id="JAFJYH010000450">
    <property type="protein sequence ID" value="KAG4411666.1"/>
    <property type="molecule type" value="Genomic_DNA"/>
</dbReference>
<organism evidence="10 11">
    <name type="scientific">Cadophora malorum</name>
    <dbReference type="NCBI Taxonomy" id="108018"/>
    <lineage>
        <taxon>Eukaryota</taxon>
        <taxon>Fungi</taxon>
        <taxon>Dikarya</taxon>
        <taxon>Ascomycota</taxon>
        <taxon>Pezizomycotina</taxon>
        <taxon>Leotiomycetes</taxon>
        <taxon>Helotiales</taxon>
        <taxon>Ploettnerulaceae</taxon>
        <taxon>Cadophora</taxon>
    </lineage>
</organism>
<keyword evidence="4 6" id="KW-0460">Magnesium</keyword>
<evidence type="ECO:0000256" key="4">
    <source>
        <dbReference type="ARBA" id="ARBA00022842"/>
    </source>
</evidence>
<dbReference type="PANTHER" id="PTHR22748">
    <property type="entry name" value="AP ENDONUCLEASE"/>
    <property type="match status" value="1"/>
</dbReference>
<comment type="cofactor">
    <cofactor evidence="6">
        <name>Mg(2+)</name>
        <dbReference type="ChEBI" id="CHEBI:18420"/>
    </cofactor>
    <cofactor evidence="6">
        <name>Mn(2+)</name>
        <dbReference type="ChEBI" id="CHEBI:29035"/>
    </cofactor>
    <text evidence="6">Probably binds two magnesium or manganese ions per subunit.</text>
</comment>
<feature type="binding site" evidence="6">
    <location>
        <position position="277"/>
    </location>
    <ligand>
        <name>Mg(2+)</name>
        <dbReference type="ChEBI" id="CHEBI:18420"/>
        <label>1</label>
    </ligand>
</feature>
<evidence type="ECO:0000256" key="3">
    <source>
        <dbReference type="ARBA" id="ARBA00022801"/>
    </source>
</evidence>
<dbReference type="OrthoDB" id="498125at2759"/>
<feature type="binding site" evidence="6">
    <location>
        <position position="275"/>
    </location>
    <ligand>
        <name>Mg(2+)</name>
        <dbReference type="ChEBI" id="CHEBI:18420"/>
        <label>1</label>
    </ligand>
</feature>
<evidence type="ECO:0000256" key="8">
    <source>
        <dbReference type="SAM" id="MobiDB-lite"/>
    </source>
</evidence>
<dbReference type="PROSITE" id="PS51435">
    <property type="entry name" value="AP_NUCLEASE_F1_4"/>
    <property type="match status" value="1"/>
</dbReference>
<reference evidence="10" key="1">
    <citation type="submission" date="2021-02" db="EMBL/GenBank/DDBJ databases">
        <title>Genome sequence Cadophora malorum strain M34.</title>
        <authorList>
            <person name="Stefanovic E."/>
            <person name="Vu D."/>
            <person name="Scully C."/>
            <person name="Dijksterhuis J."/>
            <person name="Roader J."/>
            <person name="Houbraken J."/>
        </authorList>
    </citation>
    <scope>NUCLEOTIDE SEQUENCE</scope>
    <source>
        <strain evidence="10">M34</strain>
    </source>
</reference>
<accession>A0A8H7T3Q2</accession>
<dbReference type="GO" id="GO:0046872">
    <property type="term" value="F:metal ion binding"/>
    <property type="evidence" value="ECO:0007669"/>
    <property type="project" value="UniProtKB-KW"/>
</dbReference>